<dbReference type="InterPro" id="IPR033133">
    <property type="entry name" value="PUM-HD"/>
</dbReference>
<reference evidence="9" key="2">
    <citation type="submission" date="2025-08" db="UniProtKB">
        <authorList>
            <consortium name="RefSeq"/>
        </authorList>
    </citation>
    <scope>IDENTIFICATION</scope>
    <source>
        <tissue evidence="9">Leaf</tissue>
    </source>
</reference>
<evidence type="ECO:0000256" key="2">
    <source>
        <dbReference type="ARBA" id="ARBA00022490"/>
    </source>
</evidence>
<evidence type="ECO:0000313" key="9">
    <source>
        <dbReference type="RefSeq" id="XP_010456459.1"/>
    </source>
</evidence>
<keyword evidence="5" id="KW-0694">RNA-binding</keyword>
<dbReference type="PANTHER" id="PTHR12537:SF137">
    <property type="entry name" value="PUMILIO HOMOLOG 16-RELATED"/>
    <property type="match status" value="1"/>
</dbReference>
<evidence type="ECO:0000256" key="5">
    <source>
        <dbReference type="ARBA" id="ARBA00022884"/>
    </source>
</evidence>
<evidence type="ECO:0000256" key="1">
    <source>
        <dbReference type="ARBA" id="ARBA00004496"/>
    </source>
</evidence>
<dbReference type="InterPro" id="IPR016024">
    <property type="entry name" value="ARM-type_fold"/>
</dbReference>
<organism evidence="8 9">
    <name type="scientific">Camelina sativa</name>
    <name type="common">False flax</name>
    <name type="synonym">Myagrum sativum</name>
    <dbReference type="NCBI Taxonomy" id="90675"/>
    <lineage>
        <taxon>Eukaryota</taxon>
        <taxon>Viridiplantae</taxon>
        <taxon>Streptophyta</taxon>
        <taxon>Embryophyta</taxon>
        <taxon>Tracheophyta</taxon>
        <taxon>Spermatophyta</taxon>
        <taxon>Magnoliopsida</taxon>
        <taxon>eudicotyledons</taxon>
        <taxon>Gunneridae</taxon>
        <taxon>Pentapetalae</taxon>
        <taxon>rosids</taxon>
        <taxon>malvids</taxon>
        <taxon>Brassicales</taxon>
        <taxon>Brassicaceae</taxon>
        <taxon>Camelineae</taxon>
        <taxon>Camelina</taxon>
    </lineage>
</organism>
<sequence>MSNDNGKNPMPNDRGNDLVFTAFENLNLYGNYNCYNPGEASNNNHPNVNVFNVGHISVDRFNVNAPPFTPTRMIQPSASSSGSNSAKPFFSSQSFVSPGVVKDRNSLSELLNMMTCAERFTEFQKFLQRLDTYPTAERESHLSAIGSLLTKNNCTFLDLAANQYGSQALRTLFRRSPVLDHLLFRAVCMNFFSLMTNRCGRGLIIPAIRAVDKTRKEDLYRLTYNYALDLARLETGCLALNDVFQEIRGKYRDLIFECVVKNADWLSFDPYGTDVVQNFLTLQNPGATAAIAERLRGSFFTLAEERLGSYVVEKCLNSAFARDKVLEEFRGNDREWVRMANDKFGNFVAQCALKVMKEKQMTSMLQEFLEKLRPYFCKMKTGHGKNTLRVIQEEIEGWSD</sequence>
<evidence type="ECO:0000313" key="8">
    <source>
        <dbReference type="Proteomes" id="UP000694864"/>
    </source>
</evidence>
<feature type="repeat" description="Pumilio" evidence="6">
    <location>
        <begin position="328"/>
        <end position="366"/>
    </location>
</feature>
<dbReference type="PROSITE" id="PS50303">
    <property type="entry name" value="PUM_HD"/>
    <property type="match status" value="1"/>
</dbReference>
<evidence type="ECO:0000256" key="3">
    <source>
        <dbReference type="ARBA" id="ARBA00022737"/>
    </source>
</evidence>
<dbReference type="PROSITE" id="PS50302">
    <property type="entry name" value="PUM"/>
    <property type="match status" value="1"/>
</dbReference>
<dbReference type="SMART" id="SM00025">
    <property type="entry name" value="Pumilio"/>
    <property type="match status" value="4"/>
</dbReference>
<dbReference type="Proteomes" id="UP000694864">
    <property type="component" value="Chromosome 13"/>
</dbReference>
<dbReference type="InterPro" id="IPR001313">
    <property type="entry name" value="Pumilio_RNA-bd_rpt"/>
</dbReference>
<feature type="domain" description="PUM-HD" evidence="7">
    <location>
        <begin position="42"/>
        <end position="395"/>
    </location>
</feature>
<protein>
    <submittedName>
        <fullName evidence="9">Pumilio homolog 21</fullName>
    </submittedName>
</protein>
<evidence type="ECO:0000259" key="7">
    <source>
        <dbReference type="PROSITE" id="PS50303"/>
    </source>
</evidence>
<gene>
    <name evidence="9" type="primary">LOC104737908</name>
</gene>
<dbReference type="GeneID" id="104737908"/>
<dbReference type="PANTHER" id="PTHR12537">
    <property type="entry name" value="RNA BINDING PROTEIN PUMILIO-RELATED"/>
    <property type="match status" value="1"/>
</dbReference>
<proteinExistence type="predicted"/>
<evidence type="ECO:0000256" key="6">
    <source>
        <dbReference type="PROSITE-ProRule" id="PRU00317"/>
    </source>
</evidence>
<dbReference type="Gene3D" id="1.25.10.10">
    <property type="entry name" value="Leucine-rich Repeat Variant"/>
    <property type="match status" value="1"/>
</dbReference>
<keyword evidence="2" id="KW-0963">Cytoplasm</keyword>
<reference evidence="8" key="1">
    <citation type="journal article" date="2014" name="Nat. Commun.">
        <title>The emerging biofuel crop Camelina sativa retains a highly undifferentiated hexaploid genome structure.</title>
        <authorList>
            <person name="Kagale S."/>
            <person name="Koh C."/>
            <person name="Nixon J."/>
            <person name="Bollina V."/>
            <person name="Clarke W.E."/>
            <person name="Tuteja R."/>
            <person name="Spillane C."/>
            <person name="Robinson S.J."/>
            <person name="Links M.G."/>
            <person name="Clarke C."/>
            <person name="Higgins E.E."/>
            <person name="Huebert T."/>
            <person name="Sharpe A.G."/>
            <person name="Parkin I.A."/>
        </authorList>
    </citation>
    <scope>NUCLEOTIDE SEQUENCE [LARGE SCALE GENOMIC DNA]</scope>
    <source>
        <strain evidence="8">cv. DH55</strain>
    </source>
</reference>
<dbReference type="Pfam" id="PF00806">
    <property type="entry name" value="PUF"/>
    <property type="match status" value="2"/>
</dbReference>
<keyword evidence="3" id="KW-0677">Repeat</keyword>
<keyword evidence="4" id="KW-0810">Translation regulation</keyword>
<comment type="subcellular location">
    <subcellularLocation>
        <location evidence="1">Cytoplasm</location>
    </subcellularLocation>
</comment>
<dbReference type="InterPro" id="IPR011989">
    <property type="entry name" value="ARM-like"/>
</dbReference>
<dbReference type="SUPFAM" id="SSF48371">
    <property type="entry name" value="ARM repeat"/>
    <property type="match status" value="1"/>
</dbReference>
<keyword evidence="8" id="KW-1185">Reference proteome</keyword>
<name>A0ABM0VI03_CAMSA</name>
<dbReference type="RefSeq" id="XP_010456459.1">
    <property type="nucleotide sequence ID" value="XM_010458157.2"/>
</dbReference>
<evidence type="ECO:0000256" key="4">
    <source>
        <dbReference type="ARBA" id="ARBA00022845"/>
    </source>
</evidence>
<accession>A0ABM0VI03</accession>